<dbReference type="InterPro" id="IPR050275">
    <property type="entry name" value="PGM_Phosphatase"/>
</dbReference>
<dbReference type="Gene3D" id="3.40.50.1240">
    <property type="entry name" value="Phosphoglycerate mutase-like"/>
    <property type="match status" value="1"/>
</dbReference>
<feature type="binding site" evidence="2">
    <location>
        <begin position="16"/>
        <end position="23"/>
    </location>
    <ligand>
        <name>substrate</name>
    </ligand>
</feature>
<proteinExistence type="predicted"/>
<dbReference type="PANTHER" id="PTHR48100:SF1">
    <property type="entry name" value="HISTIDINE PHOSPHATASE FAMILY PROTEIN-RELATED"/>
    <property type="match status" value="1"/>
</dbReference>
<dbReference type="Pfam" id="PF00300">
    <property type="entry name" value="His_Phos_1"/>
    <property type="match status" value="1"/>
</dbReference>
<dbReference type="SUPFAM" id="SSF53254">
    <property type="entry name" value="Phosphoglycerate mutase-like"/>
    <property type="match status" value="1"/>
</dbReference>
<dbReference type="AlphaFoldDB" id="A0A2W4WUL7"/>
<reference evidence="4" key="1">
    <citation type="submission" date="2018-04" db="EMBL/GenBank/DDBJ databases">
        <authorList>
            <person name="Cornet L."/>
        </authorList>
    </citation>
    <scope>NUCLEOTIDE SEQUENCE [LARGE SCALE GENOMIC DNA]</scope>
</reference>
<sequence>MTQPVKLSYLKLLLIRHAQSAGNVQRRMEGQSSTSLTDLGRQQARQLARLIVPTAPNRPLMGWPTHLYSSPLLRAQQTAQPLIDALQSLDHQFQTIVDSRLQEIHQGIFQGLTWSEAQAQFPDLCAHLMSSLEWHPVPGAESPTAASTRSHHWLQHILSAHSPGDTVWAVSHAGIMLHLITEIMGCVSEASPKENRLWQTEIDHTATFEFWLSQLDLNHPLKASQPDAFSPKRWILKRFNQVVSDPLAVPAQTNCLAE</sequence>
<dbReference type="GO" id="GO:0016791">
    <property type="term" value="F:phosphatase activity"/>
    <property type="evidence" value="ECO:0007669"/>
    <property type="project" value="TreeGrafter"/>
</dbReference>
<evidence type="ECO:0000256" key="1">
    <source>
        <dbReference type="PIRSR" id="PIRSR613078-1"/>
    </source>
</evidence>
<dbReference type="Proteomes" id="UP000249354">
    <property type="component" value="Unassembled WGS sequence"/>
</dbReference>
<feature type="binding site" evidence="2">
    <location>
        <position position="74"/>
    </location>
    <ligand>
        <name>substrate</name>
    </ligand>
</feature>
<dbReference type="EMBL" id="QBMC01000004">
    <property type="protein sequence ID" value="PZO23098.1"/>
    <property type="molecule type" value="Genomic_DNA"/>
</dbReference>
<comment type="caution">
    <text evidence="3">The sequence shown here is derived from an EMBL/GenBank/DDBJ whole genome shotgun (WGS) entry which is preliminary data.</text>
</comment>
<reference evidence="3 4" key="2">
    <citation type="submission" date="2018-06" db="EMBL/GenBank/DDBJ databases">
        <title>Metagenomic assembly of (sub)arctic Cyanobacteria and their associated microbiome from non-axenic cultures.</title>
        <authorList>
            <person name="Baurain D."/>
        </authorList>
    </citation>
    <scope>NUCLEOTIDE SEQUENCE [LARGE SCALE GENOMIC DNA]</scope>
    <source>
        <strain evidence="3">ULC129bin1</strain>
    </source>
</reference>
<dbReference type="SMART" id="SM00855">
    <property type="entry name" value="PGAM"/>
    <property type="match status" value="1"/>
</dbReference>
<evidence type="ECO:0000256" key="2">
    <source>
        <dbReference type="PIRSR" id="PIRSR613078-2"/>
    </source>
</evidence>
<dbReference type="InterPro" id="IPR029033">
    <property type="entry name" value="His_PPase_superfam"/>
</dbReference>
<dbReference type="PANTHER" id="PTHR48100">
    <property type="entry name" value="BROAD-SPECIFICITY PHOSPHATASE YOR283W-RELATED"/>
    <property type="match status" value="1"/>
</dbReference>
<accession>A0A2W4WUL7</accession>
<gene>
    <name evidence="3" type="ORF">DCF25_01365</name>
</gene>
<protein>
    <submittedName>
        <fullName evidence="3">Histidine phosphatase family protein</fullName>
    </submittedName>
</protein>
<organism evidence="3 4">
    <name type="scientific">Leptolyngbya foveolarum</name>
    <dbReference type="NCBI Taxonomy" id="47253"/>
    <lineage>
        <taxon>Bacteria</taxon>
        <taxon>Bacillati</taxon>
        <taxon>Cyanobacteriota</taxon>
        <taxon>Cyanophyceae</taxon>
        <taxon>Leptolyngbyales</taxon>
        <taxon>Leptolyngbyaceae</taxon>
        <taxon>Leptolyngbya group</taxon>
        <taxon>Leptolyngbya</taxon>
    </lineage>
</organism>
<name>A0A2W4WUL7_9CYAN</name>
<feature type="active site" description="Proton donor/acceptor" evidence="1">
    <location>
        <position position="103"/>
    </location>
</feature>
<feature type="active site" description="Tele-phosphohistidine intermediate" evidence="1">
    <location>
        <position position="17"/>
    </location>
</feature>
<evidence type="ECO:0000313" key="3">
    <source>
        <dbReference type="EMBL" id="PZO23098.1"/>
    </source>
</evidence>
<evidence type="ECO:0000313" key="4">
    <source>
        <dbReference type="Proteomes" id="UP000249354"/>
    </source>
</evidence>
<dbReference type="GO" id="GO:0005737">
    <property type="term" value="C:cytoplasm"/>
    <property type="evidence" value="ECO:0007669"/>
    <property type="project" value="TreeGrafter"/>
</dbReference>
<dbReference type="InterPro" id="IPR013078">
    <property type="entry name" value="His_Pase_superF_clade-1"/>
</dbReference>
<dbReference type="CDD" id="cd07067">
    <property type="entry name" value="HP_PGM_like"/>
    <property type="match status" value="1"/>
</dbReference>